<organism evidence="8 9">
    <name type="scientific">Agrobacterium cavarae</name>
    <dbReference type="NCBI Taxonomy" id="2528239"/>
    <lineage>
        <taxon>Bacteria</taxon>
        <taxon>Pseudomonadati</taxon>
        <taxon>Pseudomonadota</taxon>
        <taxon>Alphaproteobacteria</taxon>
        <taxon>Hyphomicrobiales</taxon>
        <taxon>Rhizobiaceae</taxon>
        <taxon>Rhizobium/Agrobacterium group</taxon>
        <taxon>Agrobacterium</taxon>
    </lineage>
</organism>
<keyword evidence="4" id="KW-0998">Cell outer membrane</keyword>
<keyword evidence="9" id="KW-1185">Reference proteome</keyword>
<evidence type="ECO:0000256" key="4">
    <source>
        <dbReference type="ARBA" id="ARBA00023237"/>
    </source>
</evidence>
<dbReference type="Gene3D" id="2.40.160.20">
    <property type="match status" value="1"/>
</dbReference>
<accession>A0ABY1Y8I5</accession>
<dbReference type="PANTHER" id="PTHR34001">
    <property type="entry name" value="BLL7405 PROTEIN"/>
    <property type="match status" value="1"/>
</dbReference>
<dbReference type="GeneID" id="301041730"/>
<keyword evidence="2 6" id="KW-0732">Signal</keyword>
<dbReference type="EMBL" id="SISF01000029">
    <property type="protein sequence ID" value="TBN12771.1"/>
    <property type="molecule type" value="Genomic_DNA"/>
</dbReference>
<evidence type="ECO:0000256" key="3">
    <source>
        <dbReference type="ARBA" id="ARBA00023136"/>
    </source>
</evidence>
<evidence type="ECO:0000313" key="8">
    <source>
        <dbReference type="EMBL" id="TBN12771.1"/>
    </source>
</evidence>
<proteinExistence type="inferred from homology"/>
<name>A0ABY1Y8I5_9HYPH</name>
<sequence length="215" mass="23145">MQKIVLTLIIAFTTFTVAVSCFQVPAASAADIGQEHSWTGFTAGIQSGYAWNNRADFISGSDGNMSADFNGSILGGFAGYNRDLGNGWVAGLEADFDKNWGDGNALLGIYSYGLDWQGSVRGRVGHAFDGVLVYGTAGWAYARSYTDVMGLDKTKETFNGYTIGVGADILITDMVFGRIEYRYTDFGSETFAFEIGTTDSDMDQHAIRAGLGVKF</sequence>
<comment type="caution">
    <text evidence="8">The sequence shown here is derived from an EMBL/GenBank/DDBJ whole genome shotgun (WGS) entry which is preliminary data.</text>
</comment>
<dbReference type="InterPro" id="IPR051692">
    <property type="entry name" value="OMP-like"/>
</dbReference>
<gene>
    <name evidence="8" type="ORF">EYC79_11120</name>
</gene>
<keyword evidence="3" id="KW-0472">Membrane</keyword>
<comment type="subcellular location">
    <subcellularLocation>
        <location evidence="1">Cell outer membrane</location>
    </subcellularLocation>
</comment>
<feature type="signal peptide" evidence="6">
    <location>
        <begin position="1"/>
        <end position="29"/>
    </location>
</feature>
<evidence type="ECO:0000256" key="2">
    <source>
        <dbReference type="ARBA" id="ARBA00022729"/>
    </source>
</evidence>
<dbReference type="InterPro" id="IPR027385">
    <property type="entry name" value="Beta-barrel_OMP"/>
</dbReference>
<reference evidence="8 9" key="1">
    <citation type="submission" date="2019-02" db="EMBL/GenBank/DDBJ databases">
        <title>Current taxonomic status of genus Agrobacterium and description of Agrobacterium cavarae sp. nov. isolated from maize roots.</title>
        <authorList>
            <person name="Flores-Felix J.D."/>
            <person name="Menendez E."/>
            <person name="Ramirez-Bahena M.H."/>
            <person name="Garcia-Fraile P."/>
            <person name="Velazquez E."/>
        </authorList>
    </citation>
    <scope>NUCLEOTIDE SEQUENCE [LARGE SCALE GENOMIC DNA]</scope>
    <source>
        <strain evidence="8 9">RZME10</strain>
    </source>
</reference>
<dbReference type="PROSITE" id="PS51257">
    <property type="entry name" value="PROKAR_LIPOPROTEIN"/>
    <property type="match status" value="1"/>
</dbReference>
<feature type="chain" id="PRO_5046209994" evidence="6">
    <location>
        <begin position="30"/>
        <end position="215"/>
    </location>
</feature>
<dbReference type="SUPFAM" id="SSF56925">
    <property type="entry name" value="OMPA-like"/>
    <property type="match status" value="1"/>
</dbReference>
<comment type="similarity">
    <text evidence="5">Belongs to the Omp25/RopB family.</text>
</comment>
<protein>
    <submittedName>
        <fullName evidence="8">Porin family protein</fullName>
    </submittedName>
</protein>
<feature type="domain" description="Outer membrane protein beta-barrel" evidence="7">
    <location>
        <begin position="16"/>
        <end position="215"/>
    </location>
</feature>
<evidence type="ECO:0000256" key="6">
    <source>
        <dbReference type="SAM" id="SignalP"/>
    </source>
</evidence>
<dbReference type="RefSeq" id="WP_130978020.1">
    <property type="nucleotide sequence ID" value="NZ_DAMDBC010000004.1"/>
</dbReference>
<dbReference type="InterPro" id="IPR011250">
    <property type="entry name" value="OMP/PagP_B-barrel"/>
</dbReference>
<evidence type="ECO:0000256" key="5">
    <source>
        <dbReference type="ARBA" id="ARBA00038306"/>
    </source>
</evidence>
<evidence type="ECO:0000259" key="7">
    <source>
        <dbReference type="Pfam" id="PF13505"/>
    </source>
</evidence>
<evidence type="ECO:0000256" key="1">
    <source>
        <dbReference type="ARBA" id="ARBA00004442"/>
    </source>
</evidence>
<evidence type="ECO:0000313" key="9">
    <source>
        <dbReference type="Proteomes" id="UP000294239"/>
    </source>
</evidence>
<dbReference type="Proteomes" id="UP000294239">
    <property type="component" value="Unassembled WGS sequence"/>
</dbReference>
<dbReference type="Pfam" id="PF13505">
    <property type="entry name" value="OMP_b-brl"/>
    <property type="match status" value="1"/>
</dbReference>
<dbReference type="PANTHER" id="PTHR34001:SF3">
    <property type="entry name" value="BLL7405 PROTEIN"/>
    <property type="match status" value="1"/>
</dbReference>